<evidence type="ECO:0000313" key="1">
    <source>
        <dbReference type="EMBL" id="MBW90030.1"/>
    </source>
</evidence>
<reference evidence="1" key="1">
    <citation type="submission" date="2018-02" db="EMBL/GenBank/DDBJ databases">
        <title>Rhizophora mucronata_Transcriptome.</title>
        <authorList>
            <person name="Meera S.P."/>
            <person name="Sreeshan A."/>
            <person name="Augustine A."/>
        </authorList>
    </citation>
    <scope>NUCLEOTIDE SEQUENCE</scope>
    <source>
        <tissue evidence="1">Leaf</tissue>
    </source>
</reference>
<proteinExistence type="predicted"/>
<dbReference type="EMBL" id="GGEC01009547">
    <property type="protein sequence ID" value="MBW90030.1"/>
    <property type="molecule type" value="Transcribed_RNA"/>
</dbReference>
<protein>
    <submittedName>
        <fullName evidence="1">Uncharacterized protein</fullName>
    </submittedName>
</protein>
<name>A0A2P2J970_RHIMU</name>
<accession>A0A2P2J970</accession>
<sequence length="50" mass="5907">MESCVHRAHILEQIIYTALFLHGSCPQTCKYISRKFSYIRQKKKHSKLIA</sequence>
<dbReference type="AlphaFoldDB" id="A0A2P2J970"/>
<organism evidence="1">
    <name type="scientific">Rhizophora mucronata</name>
    <name type="common">Asiatic mangrove</name>
    <dbReference type="NCBI Taxonomy" id="61149"/>
    <lineage>
        <taxon>Eukaryota</taxon>
        <taxon>Viridiplantae</taxon>
        <taxon>Streptophyta</taxon>
        <taxon>Embryophyta</taxon>
        <taxon>Tracheophyta</taxon>
        <taxon>Spermatophyta</taxon>
        <taxon>Magnoliopsida</taxon>
        <taxon>eudicotyledons</taxon>
        <taxon>Gunneridae</taxon>
        <taxon>Pentapetalae</taxon>
        <taxon>rosids</taxon>
        <taxon>fabids</taxon>
        <taxon>Malpighiales</taxon>
        <taxon>Rhizophoraceae</taxon>
        <taxon>Rhizophora</taxon>
    </lineage>
</organism>